<feature type="region of interest" description="Disordered" evidence="1">
    <location>
        <begin position="143"/>
        <end position="167"/>
    </location>
</feature>
<name>A0A8H8CFR9_PSICU</name>
<comment type="caution">
    <text evidence="2">The sequence shown here is derived from an EMBL/GenBank/DDBJ whole genome shotgun (WGS) entry which is preliminary data.</text>
</comment>
<gene>
    <name evidence="2" type="ORF">JR316_010220</name>
</gene>
<dbReference type="OrthoDB" id="3055956at2759"/>
<sequence>MPQPASSASSSSPSNPLTVVAEPNQPPQDGNPLRGFDLLIKGFKDMTLKELEANSCGGKEGRVAILQQRMGVLSRLEVDLHTFADRQAKARQIAEEHRDLVFEAQKLKEDLEASKEQCKESQRASKHWENQHRVAVNRARTAEEELKKRATQTDEARQQAEQERKKAQKLQAKVDELQKLQLQQQKVAQGSGELSKKPTKDTANPDLQGLSRKNDKLAAQLKKKQEEYQVKSLALQAATKELGELRTEVARLTTENGTVKSEIDMLRHIQKEVKAESDSELAQAKVEIATRMRQLEFLGRRYQALKADLEKTDSTLLSEKETSERLRQKIRELTAYEPLGDAEIADRIRIRNLIDQAQERLAIAAGLEPAPGESLALTWRLALGPGTNDAVRVERAKELLSGNNLSPGDIEFISNEEALHHACQSYSRFRAPGNDLHNMLDRAGYLTSLDRYLKHVHSESARAPLEAMVDYVCPTAPDPSE</sequence>
<feature type="region of interest" description="Disordered" evidence="1">
    <location>
        <begin position="1"/>
        <end position="34"/>
    </location>
</feature>
<organism evidence="2">
    <name type="scientific">Psilocybe cubensis</name>
    <name type="common">Psychedelic mushroom</name>
    <name type="synonym">Stropharia cubensis</name>
    <dbReference type="NCBI Taxonomy" id="181762"/>
    <lineage>
        <taxon>Eukaryota</taxon>
        <taxon>Fungi</taxon>
        <taxon>Dikarya</taxon>
        <taxon>Basidiomycota</taxon>
        <taxon>Agaricomycotina</taxon>
        <taxon>Agaricomycetes</taxon>
        <taxon>Agaricomycetidae</taxon>
        <taxon>Agaricales</taxon>
        <taxon>Agaricineae</taxon>
        <taxon>Strophariaceae</taxon>
        <taxon>Psilocybe</taxon>
    </lineage>
</organism>
<accession>A0A8H8CFR9</accession>
<proteinExistence type="predicted"/>
<evidence type="ECO:0000313" key="2">
    <source>
        <dbReference type="EMBL" id="KAG5164582.1"/>
    </source>
</evidence>
<feature type="region of interest" description="Disordered" evidence="1">
    <location>
        <begin position="188"/>
        <end position="213"/>
    </location>
</feature>
<protein>
    <submittedName>
        <fullName evidence="2">Uncharacterized protein</fullName>
    </submittedName>
</protein>
<dbReference type="EMBL" id="JAFIQS010000011">
    <property type="protein sequence ID" value="KAG5164582.1"/>
    <property type="molecule type" value="Genomic_DNA"/>
</dbReference>
<feature type="compositionally biased region" description="Basic and acidic residues" evidence="1">
    <location>
        <begin position="143"/>
        <end position="165"/>
    </location>
</feature>
<dbReference type="AlphaFoldDB" id="A0A8H8CFR9"/>
<reference evidence="2" key="1">
    <citation type="submission" date="2021-02" db="EMBL/GenBank/DDBJ databases">
        <title>Psilocybe cubensis genome.</title>
        <authorList>
            <person name="Mckernan K.J."/>
            <person name="Crawford S."/>
            <person name="Trippe A."/>
            <person name="Kane L.T."/>
            <person name="Mclaughlin S."/>
        </authorList>
    </citation>
    <scope>NUCLEOTIDE SEQUENCE [LARGE SCALE GENOMIC DNA]</scope>
    <source>
        <strain evidence="2">MGC-MH-2018</strain>
    </source>
</reference>
<evidence type="ECO:0000256" key="1">
    <source>
        <dbReference type="SAM" id="MobiDB-lite"/>
    </source>
</evidence>
<feature type="compositionally biased region" description="Low complexity" evidence="1">
    <location>
        <begin position="1"/>
        <end position="14"/>
    </location>
</feature>